<proteinExistence type="predicted"/>
<dbReference type="InterPro" id="IPR048333">
    <property type="entry name" value="HA2_WH"/>
</dbReference>
<dbReference type="PROSITE" id="PS51192">
    <property type="entry name" value="HELICASE_ATP_BIND_1"/>
    <property type="match status" value="1"/>
</dbReference>
<gene>
    <name evidence="10" type="ORF">SteCoe_525</name>
</gene>
<dbReference type="SUPFAM" id="SSF52540">
    <property type="entry name" value="P-loop containing nucleoside triphosphate hydrolases"/>
    <property type="match status" value="1"/>
</dbReference>
<evidence type="ECO:0000259" key="9">
    <source>
        <dbReference type="PROSITE" id="PS51194"/>
    </source>
</evidence>
<evidence type="ECO:0000313" key="11">
    <source>
        <dbReference type="Proteomes" id="UP000187209"/>
    </source>
</evidence>
<dbReference type="GO" id="GO:0003724">
    <property type="term" value="F:RNA helicase activity"/>
    <property type="evidence" value="ECO:0007669"/>
    <property type="project" value="UniProtKB-EC"/>
</dbReference>
<feature type="region of interest" description="Disordered" evidence="7">
    <location>
        <begin position="667"/>
        <end position="689"/>
    </location>
</feature>
<dbReference type="Pfam" id="PF07717">
    <property type="entry name" value="OB_NTP_bind"/>
    <property type="match status" value="1"/>
</dbReference>
<dbReference type="SMART" id="SM00487">
    <property type="entry name" value="DEXDc"/>
    <property type="match status" value="1"/>
</dbReference>
<dbReference type="GO" id="GO:0016787">
    <property type="term" value="F:hydrolase activity"/>
    <property type="evidence" value="ECO:0007669"/>
    <property type="project" value="UniProtKB-KW"/>
</dbReference>
<dbReference type="OrthoDB" id="10253254at2759"/>
<protein>
    <recommendedName>
        <fullName evidence="1">RNA helicase</fullName>
        <ecNumber evidence="1">3.6.4.13</ecNumber>
    </recommendedName>
</protein>
<dbReference type="PANTHER" id="PTHR18934:SF99">
    <property type="entry name" value="ATP-DEPENDENT RNA HELICASE DHX37-RELATED"/>
    <property type="match status" value="1"/>
</dbReference>
<dbReference type="FunFam" id="3.40.50.300:FF:000145">
    <property type="entry name" value="probable ATP-dependent RNA helicase DHX40"/>
    <property type="match status" value="1"/>
</dbReference>
<dbReference type="SMART" id="SM00490">
    <property type="entry name" value="HELICc"/>
    <property type="match status" value="1"/>
</dbReference>
<reference evidence="10 11" key="1">
    <citation type="submission" date="2016-11" db="EMBL/GenBank/DDBJ databases">
        <title>The macronuclear genome of Stentor coeruleus: a giant cell with tiny introns.</title>
        <authorList>
            <person name="Slabodnick M."/>
            <person name="Ruby J.G."/>
            <person name="Reiff S.B."/>
            <person name="Swart E.C."/>
            <person name="Gosai S."/>
            <person name="Prabakaran S."/>
            <person name="Witkowska E."/>
            <person name="Larue G.E."/>
            <person name="Fisher S."/>
            <person name="Freeman R.M."/>
            <person name="Gunawardena J."/>
            <person name="Chu W."/>
            <person name="Stover N.A."/>
            <person name="Gregory B.D."/>
            <person name="Nowacki M."/>
            <person name="Derisi J."/>
            <person name="Roy S.W."/>
            <person name="Marshall W.F."/>
            <person name="Sood P."/>
        </authorList>
    </citation>
    <scope>NUCLEOTIDE SEQUENCE [LARGE SCALE GENOMIC DNA]</scope>
    <source>
        <strain evidence="10">WM001</strain>
    </source>
</reference>
<dbReference type="Gene3D" id="1.20.120.1080">
    <property type="match status" value="1"/>
</dbReference>
<evidence type="ECO:0000256" key="1">
    <source>
        <dbReference type="ARBA" id="ARBA00012552"/>
    </source>
</evidence>
<dbReference type="InterPro" id="IPR011709">
    <property type="entry name" value="DEAD-box_helicase_OB_fold"/>
</dbReference>
<comment type="caution">
    <text evidence="10">The sequence shown here is derived from an EMBL/GenBank/DDBJ whole genome shotgun (WGS) entry which is preliminary data.</text>
</comment>
<dbReference type="InterPro" id="IPR027417">
    <property type="entry name" value="P-loop_NTPase"/>
</dbReference>
<sequence length="705" mass="79358">MSSNQVLPILEYQDEILNSLLHNQVLIVTGEPGCGKSTKLPQFCIDSKSLSQKLKTSKISVAVTQPRRVAAIAMAKRVSYERRCKLGTEVGYCIRFEDRSSLKTRIKYLTDGVLLRECMGIKGLSNYNIIILDEAHERSLDTDILMGLLKSHLISNPKFRLIVTSATIDVNLFSKYFSNAPIISVSGRQFDVEILHSACKSDRRVEYVVNAAIRIHLHEGPGDILAFLTGSDECESAKSLCFETLQRLVSKGKSVASMLMLALYGAMSSEEQAKVFKPTPVDCRKVIFSTNISETSITVDGIGFVIDCGYVKQKQFNPANSLDALTVVPISKQQAKQRTGRAGRTQAGKCFRLYSESFFNEQMQENITAEIHRANLASVVLVLKSLGISNVTNFSFIEPPSGDKITQAYKLLYYIGALDETGDITLLGREIAKFPLDPAYSRCLVSSIICKCSSEMLTLVSLLSSENIWQNVPKSILTKYEEAKNAQHAFLDKKGDHLTLLKVHEQWKSQGRKQQWCYDNYINYRSMLQADDIRDQLKAIMRIIRVPSLIEDQLFEEFKTSLKTNLAKVRFALCIGFYMNAGRAIVYGQEGSYLAVRDNSMLHVDKSASVAILDSYPTWIIYTQLSGTTLAHGTIKMLSKVKSEWLEQLVPKLEKINLNKLLGLANEKRQRSDSENEEEKTEQVGENVKEKIEQAKQRYLKRKFN</sequence>
<keyword evidence="11" id="KW-1185">Reference proteome</keyword>
<accession>A0A1R2D3X9</accession>
<dbReference type="InterPro" id="IPR014001">
    <property type="entry name" value="Helicase_ATP-bd"/>
</dbReference>
<keyword evidence="4" id="KW-0347">Helicase</keyword>
<evidence type="ECO:0000256" key="5">
    <source>
        <dbReference type="ARBA" id="ARBA00022840"/>
    </source>
</evidence>
<feature type="domain" description="Helicase ATP-binding" evidence="8">
    <location>
        <begin position="17"/>
        <end position="186"/>
    </location>
</feature>
<evidence type="ECO:0000256" key="2">
    <source>
        <dbReference type="ARBA" id="ARBA00022741"/>
    </source>
</evidence>
<evidence type="ECO:0000256" key="6">
    <source>
        <dbReference type="ARBA" id="ARBA00047984"/>
    </source>
</evidence>
<dbReference type="Gene3D" id="3.40.50.300">
    <property type="entry name" value="P-loop containing nucleotide triphosphate hydrolases"/>
    <property type="match status" value="2"/>
</dbReference>
<keyword evidence="5" id="KW-0067">ATP-binding</keyword>
<dbReference type="CDD" id="cd18791">
    <property type="entry name" value="SF2_C_RHA"/>
    <property type="match status" value="1"/>
</dbReference>
<dbReference type="Pfam" id="PF00271">
    <property type="entry name" value="Helicase_C"/>
    <property type="match status" value="1"/>
</dbReference>
<dbReference type="AlphaFoldDB" id="A0A1R2D3X9"/>
<dbReference type="Pfam" id="PF21010">
    <property type="entry name" value="HA2_C"/>
    <property type="match status" value="1"/>
</dbReference>
<dbReference type="Pfam" id="PF04408">
    <property type="entry name" value="WHD_HA2"/>
    <property type="match status" value="1"/>
</dbReference>
<dbReference type="EMBL" id="MPUH01000005">
    <property type="protein sequence ID" value="OMJ95968.1"/>
    <property type="molecule type" value="Genomic_DNA"/>
</dbReference>
<keyword evidence="3" id="KW-0378">Hydrolase</keyword>
<dbReference type="InterPro" id="IPR007502">
    <property type="entry name" value="Helicase-assoc_dom"/>
</dbReference>
<comment type="catalytic activity">
    <reaction evidence="6">
        <text>ATP + H2O = ADP + phosphate + H(+)</text>
        <dbReference type="Rhea" id="RHEA:13065"/>
        <dbReference type="ChEBI" id="CHEBI:15377"/>
        <dbReference type="ChEBI" id="CHEBI:15378"/>
        <dbReference type="ChEBI" id="CHEBI:30616"/>
        <dbReference type="ChEBI" id="CHEBI:43474"/>
        <dbReference type="ChEBI" id="CHEBI:456216"/>
        <dbReference type="EC" id="3.6.4.13"/>
    </reaction>
</comment>
<dbReference type="PROSITE" id="PS51194">
    <property type="entry name" value="HELICASE_CTER"/>
    <property type="match status" value="1"/>
</dbReference>
<evidence type="ECO:0000256" key="7">
    <source>
        <dbReference type="SAM" id="MobiDB-lite"/>
    </source>
</evidence>
<dbReference type="Pfam" id="PF00270">
    <property type="entry name" value="DEAD"/>
    <property type="match status" value="1"/>
</dbReference>
<name>A0A1R2D3X9_9CILI</name>
<dbReference type="EC" id="3.6.4.13" evidence="1"/>
<dbReference type="GO" id="GO:0003723">
    <property type="term" value="F:RNA binding"/>
    <property type="evidence" value="ECO:0007669"/>
    <property type="project" value="TreeGrafter"/>
</dbReference>
<dbReference type="CDD" id="cd17917">
    <property type="entry name" value="DEXHc_RHA-like"/>
    <property type="match status" value="1"/>
</dbReference>
<dbReference type="GO" id="GO:0005524">
    <property type="term" value="F:ATP binding"/>
    <property type="evidence" value="ECO:0007669"/>
    <property type="project" value="UniProtKB-KW"/>
</dbReference>
<keyword evidence="2" id="KW-0547">Nucleotide-binding</keyword>
<evidence type="ECO:0000256" key="4">
    <source>
        <dbReference type="ARBA" id="ARBA00022806"/>
    </source>
</evidence>
<evidence type="ECO:0000313" key="10">
    <source>
        <dbReference type="EMBL" id="OMJ95968.1"/>
    </source>
</evidence>
<feature type="domain" description="Helicase C-terminal" evidence="9">
    <location>
        <begin position="191"/>
        <end position="387"/>
    </location>
</feature>
<dbReference type="InterPro" id="IPR001650">
    <property type="entry name" value="Helicase_C-like"/>
</dbReference>
<evidence type="ECO:0000256" key="3">
    <source>
        <dbReference type="ARBA" id="ARBA00022801"/>
    </source>
</evidence>
<organism evidence="10 11">
    <name type="scientific">Stentor coeruleus</name>
    <dbReference type="NCBI Taxonomy" id="5963"/>
    <lineage>
        <taxon>Eukaryota</taxon>
        <taxon>Sar</taxon>
        <taxon>Alveolata</taxon>
        <taxon>Ciliophora</taxon>
        <taxon>Postciliodesmatophora</taxon>
        <taxon>Heterotrichea</taxon>
        <taxon>Heterotrichida</taxon>
        <taxon>Stentoridae</taxon>
        <taxon>Stentor</taxon>
    </lineage>
</organism>
<dbReference type="InterPro" id="IPR011545">
    <property type="entry name" value="DEAD/DEAH_box_helicase_dom"/>
</dbReference>
<evidence type="ECO:0000259" key="8">
    <source>
        <dbReference type="PROSITE" id="PS51192"/>
    </source>
</evidence>
<dbReference type="PANTHER" id="PTHR18934">
    <property type="entry name" value="ATP-DEPENDENT RNA HELICASE"/>
    <property type="match status" value="1"/>
</dbReference>
<dbReference type="SMART" id="SM00847">
    <property type="entry name" value="HA2"/>
    <property type="match status" value="1"/>
</dbReference>
<dbReference type="Proteomes" id="UP000187209">
    <property type="component" value="Unassembled WGS sequence"/>
</dbReference>